<keyword evidence="1 4" id="KW-0378">Hydrolase</keyword>
<dbReference type="STRING" id="185761.SAMN05660282_01734"/>
<protein>
    <submittedName>
        <fullName evidence="4">Alpha/beta hydrolase fold</fullName>
    </submittedName>
</protein>
<dbReference type="InterPro" id="IPR029058">
    <property type="entry name" value="AB_hydrolase_fold"/>
</dbReference>
<dbReference type="PRINTS" id="PR00412">
    <property type="entry name" value="EPOXHYDRLASE"/>
</dbReference>
<evidence type="ECO:0000259" key="3">
    <source>
        <dbReference type="Pfam" id="PF00561"/>
    </source>
</evidence>
<dbReference type="RefSeq" id="WP_177180127.1">
    <property type="nucleotide sequence ID" value="NZ_FOPJ01000011.1"/>
</dbReference>
<dbReference type="InterPro" id="IPR000073">
    <property type="entry name" value="AB_hydrolase_1"/>
</dbReference>
<dbReference type="InterPro" id="IPR000639">
    <property type="entry name" value="Epox_hydrolase-like"/>
</dbReference>
<proteinExistence type="predicted"/>
<dbReference type="GO" id="GO:0016787">
    <property type="term" value="F:hydrolase activity"/>
    <property type="evidence" value="ECO:0007669"/>
    <property type="project" value="UniProtKB-KW"/>
</dbReference>
<evidence type="ECO:0000256" key="1">
    <source>
        <dbReference type="ARBA" id="ARBA00022801"/>
    </source>
</evidence>
<evidence type="ECO:0000313" key="5">
    <source>
        <dbReference type="Proteomes" id="UP000199065"/>
    </source>
</evidence>
<dbReference type="SUPFAM" id="SSF53474">
    <property type="entry name" value="alpha/beta-Hydrolases"/>
    <property type="match status" value="1"/>
</dbReference>
<feature type="region of interest" description="Disordered" evidence="2">
    <location>
        <begin position="30"/>
        <end position="56"/>
    </location>
</feature>
<name>A0A1I2U3U2_9CORY</name>
<feature type="compositionally biased region" description="Low complexity" evidence="2">
    <location>
        <begin position="36"/>
        <end position="56"/>
    </location>
</feature>
<evidence type="ECO:0000313" key="4">
    <source>
        <dbReference type="EMBL" id="SFG71822.1"/>
    </source>
</evidence>
<evidence type="ECO:0000256" key="2">
    <source>
        <dbReference type="SAM" id="MobiDB-lite"/>
    </source>
</evidence>
<sequence length="276" mass="29646">MDCLSPSVLLIDGPYEHVYRHSRGIRLHTAELGPNTSGAPSAPPATSTAATHPQHSISEKAHIQAPLVLCLHSAYGGWFEFKDLLQPLADAGFWAVAMDLRGYGLSDKPPVSFGYDVRGIAGDIAGMIHALGRSEAIILGSDTGAIAGRAVAAGYPSRVAGLIALDEPVCGGTQARLRSLGASLNITSLVKKREELLQSLGLLEELEWERTAAQVCSTAAARVKMHRLVSASLPAKWREVECPAPMVRDHQLGVGPLAHLSQPQELARRVRKWWFT</sequence>
<gene>
    <name evidence="4" type="ORF">SAMN05660282_01734</name>
</gene>
<accession>A0A1I2U3U2</accession>
<dbReference type="Pfam" id="PF00561">
    <property type="entry name" value="Abhydrolase_1"/>
    <property type="match status" value="1"/>
</dbReference>
<keyword evidence="5" id="KW-1185">Reference proteome</keyword>
<dbReference type="PANTHER" id="PTHR43329">
    <property type="entry name" value="EPOXIDE HYDROLASE"/>
    <property type="match status" value="1"/>
</dbReference>
<reference evidence="4 5" key="1">
    <citation type="submission" date="2016-10" db="EMBL/GenBank/DDBJ databases">
        <authorList>
            <person name="de Groot N.N."/>
        </authorList>
    </citation>
    <scope>NUCLEOTIDE SEQUENCE [LARGE SCALE GENOMIC DNA]</scope>
    <source>
        <strain>J11</strain>
        <strain evidence="5">PG 39</strain>
    </source>
</reference>
<dbReference type="EMBL" id="FOPJ01000011">
    <property type="protein sequence ID" value="SFG71822.1"/>
    <property type="molecule type" value="Genomic_DNA"/>
</dbReference>
<organism evidence="4 5">
    <name type="scientific">Corynebacterium spheniscorum</name>
    <dbReference type="NCBI Taxonomy" id="185761"/>
    <lineage>
        <taxon>Bacteria</taxon>
        <taxon>Bacillati</taxon>
        <taxon>Actinomycetota</taxon>
        <taxon>Actinomycetes</taxon>
        <taxon>Mycobacteriales</taxon>
        <taxon>Corynebacteriaceae</taxon>
        <taxon>Corynebacterium</taxon>
    </lineage>
</organism>
<dbReference type="Proteomes" id="UP000199065">
    <property type="component" value="Unassembled WGS sequence"/>
</dbReference>
<feature type="domain" description="AB hydrolase-1" evidence="3">
    <location>
        <begin position="66"/>
        <end position="166"/>
    </location>
</feature>
<dbReference type="Gene3D" id="3.40.50.1820">
    <property type="entry name" value="alpha/beta hydrolase"/>
    <property type="match status" value="1"/>
</dbReference>
<dbReference type="AlphaFoldDB" id="A0A1I2U3U2"/>